<gene>
    <name evidence="13" type="ORF">BWQ96_05772</name>
</gene>
<keyword evidence="5 10" id="KW-0347">Helicase</keyword>
<feature type="domain" description="Helicase ATP-binding" evidence="11">
    <location>
        <begin position="46"/>
        <end position="215"/>
    </location>
</feature>
<dbReference type="InterPro" id="IPR032284">
    <property type="entry name" value="RecQ_Zn-bd"/>
</dbReference>
<dbReference type="InterPro" id="IPR027417">
    <property type="entry name" value="P-loop_NTPase"/>
</dbReference>
<evidence type="ECO:0000256" key="5">
    <source>
        <dbReference type="ARBA" id="ARBA00022806"/>
    </source>
</evidence>
<dbReference type="InterPro" id="IPR036388">
    <property type="entry name" value="WH-like_DNA-bd_sf"/>
</dbReference>
<dbReference type="NCBIfam" id="TIGR00614">
    <property type="entry name" value="recQ_fam"/>
    <property type="match status" value="1"/>
</dbReference>
<keyword evidence="4 10" id="KW-0378">Hydrolase</keyword>
<evidence type="ECO:0000313" key="14">
    <source>
        <dbReference type="Proteomes" id="UP000247409"/>
    </source>
</evidence>
<dbReference type="Pfam" id="PF16124">
    <property type="entry name" value="RecQ_Zn_bind"/>
    <property type="match status" value="1"/>
</dbReference>
<keyword evidence="7" id="KW-0238">DNA-binding</keyword>
<proteinExistence type="inferred from homology"/>
<evidence type="ECO:0000259" key="11">
    <source>
        <dbReference type="PROSITE" id="PS51192"/>
    </source>
</evidence>
<dbReference type="SMART" id="SM00487">
    <property type="entry name" value="DEXDc"/>
    <property type="match status" value="1"/>
</dbReference>
<name>A0A2V3ITQ8_9FLOR</name>
<evidence type="ECO:0000256" key="6">
    <source>
        <dbReference type="ARBA" id="ARBA00022840"/>
    </source>
</evidence>
<dbReference type="EMBL" id="NBIV01000089">
    <property type="protein sequence ID" value="PXF44500.1"/>
    <property type="molecule type" value="Genomic_DNA"/>
</dbReference>
<dbReference type="InterPro" id="IPR001650">
    <property type="entry name" value="Helicase_C-like"/>
</dbReference>
<dbReference type="SUPFAM" id="SSF52540">
    <property type="entry name" value="P-loop containing nucleoside triphosphate hydrolases"/>
    <property type="match status" value="1"/>
</dbReference>
<comment type="similarity">
    <text evidence="1 10">Belongs to the helicase family. RecQ subfamily.</text>
</comment>
<organism evidence="13 14">
    <name type="scientific">Gracilariopsis chorda</name>
    <dbReference type="NCBI Taxonomy" id="448386"/>
    <lineage>
        <taxon>Eukaryota</taxon>
        <taxon>Rhodophyta</taxon>
        <taxon>Florideophyceae</taxon>
        <taxon>Rhodymeniophycidae</taxon>
        <taxon>Gracilariales</taxon>
        <taxon>Gracilariaceae</taxon>
        <taxon>Gracilariopsis</taxon>
    </lineage>
</organism>
<dbReference type="InterPro" id="IPR014001">
    <property type="entry name" value="Helicase_ATP-bd"/>
</dbReference>
<keyword evidence="14" id="KW-1185">Reference proteome</keyword>
<sequence>MVSTSNPTIKQAEQVLRSRFGFPSFRPGQREAIELLLATNDHPRPGVPPEQSGRALAVFPTGAGKSLCYQLPGFLFDDGLTLVVSPLMALMKDQTDALVKKGFCAACLDSSLSAAETRDVFSRVRARDIRLLFVSPERFNNTRFIQLLKAVRLSLFAVDEAHCISEWGHSFRPDYLRLSRWADRLGCQRRLALTATATPRVAQDICVALNIPYPSASVRTPSVRPNLTTRITSVQPTGSTETLESLVQPRVDLLVSRLKDRDPGPTIVYVTLQATASKVAEMLRERGFYHAACYHAGMKQEDRKRTQDEFMANTKDALVVATIAFGMGMDHSSIRYVYHLNMPKSLEGYIQEIGRAGRDGLPSICETFACIDDVPTLEAFIFGETPSRAAVGRTISELFDGAEVGSFIEYSTYDLCFGHDIRDTCMGQILAQLDISEGCLEESTPYYGVIDLRMHPMTARRWPPKGSRAAKLINLSSVKKSLITVDVANVAENMDMNYGQVSRLCDDMVVDGYMVEAKSRKLRHRARVKMIPDDLNAIADTLHGRLVSIQQRQIRRLHEVLKYFSAKECQTLHLANHLGDEYNATRCGHCEFCLNRGVQPVKIWDAVRAREAKKLDERRWALIQLEDIPKDNPLLMARFAAGISSPVISRRYRRLRTFGSMSDHDFNVLLHAANKDCQTSE</sequence>
<evidence type="ECO:0000256" key="1">
    <source>
        <dbReference type="ARBA" id="ARBA00005446"/>
    </source>
</evidence>
<dbReference type="Pfam" id="PF00270">
    <property type="entry name" value="DEAD"/>
    <property type="match status" value="1"/>
</dbReference>
<dbReference type="GO" id="GO:0005634">
    <property type="term" value="C:nucleus"/>
    <property type="evidence" value="ECO:0007669"/>
    <property type="project" value="UniProtKB-SubCell"/>
</dbReference>
<evidence type="ECO:0000256" key="10">
    <source>
        <dbReference type="RuleBase" id="RU364117"/>
    </source>
</evidence>
<evidence type="ECO:0000313" key="13">
    <source>
        <dbReference type="EMBL" id="PXF44500.1"/>
    </source>
</evidence>
<evidence type="ECO:0000256" key="2">
    <source>
        <dbReference type="ARBA" id="ARBA00022723"/>
    </source>
</evidence>
<dbReference type="PANTHER" id="PTHR13710">
    <property type="entry name" value="DNA HELICASE RECQ FAMILY MEMBER"/>
    <property type="match status" value="1"/>
</dbReference>
<dbReference type="OrthoDB" id="10261556at2759"/>
<dbReference type="PROSITE" id="PS51194">
    <property type="entry name" value="HELICASE_CTER"/>
    <property type="match status" value="1"/>
</dbReference>
<dbReference type="GO" id="GO:0005737">
    <property type="term" value="C:cytoplasm"/>
    <property type="evidence" value="ECO:0007669"/>
    <property type="project" value="TreeGrafter"/>
</dbReference>
<protein>
    <recommendedName>
        <fullName evidence="10">ATP-dependent DNA helicase</fullName>
        <ecNumber evidence="10">5.6.2.4</ecNumber>
    </recommendedName>
</protein>
<evidence type="ECO:0000256" key="4">
    <source>
        <dbReference type="ARBA" id="ARBA00022801"/>
    </source>
</evidence>
<dbReference type="PROSITE" id="PS51192">
    <property type="entry name" value="HELICASE_ATP_BIND_1"/>
    <property type="match status" value="1"/>
</dbReference>
<evidence type="ECO:0000256" key="8">
    <source>
        <dbReference type="ARBA" id="ARBA00023235"/>
    </source>
</evidence>
<dbReference type="Pfam" id="PF00271">
    <property type="entry name" value="Helicase_C"/>
    <property type="match status" value="1"/>
</dbReference>
<dbReference type="GO" id="GO:0043138">
    <property type="term" value="F:3'-5' DNA helicase activity"/>
    <property type="evidence" value="ECO:0007669"/>
    <property type="project" value="UniProtKB-EC"/>
</dbReference>
<dbReference type="GO" id="GO:0009378">
    <property type="term" value="F:four-way junction helicase activity"/>
    <property type="evidence" value="ECO:0007669"/>
    <property type="project" value="TreeGrafter"/>
</dbReference>
<comment type="caution">
    <text evidence="13">The sequence shown here is derived from an EMBL/GenBank/DDBJ whole genome shotgun (WGS) entry which is preliminary data.</text>
</comment>
<dbReference type="GO" id="GO:0016887">
    <property type="term" value="F:ATP hydrolysis activity"/>
    <property type="evidence" value="ECO:0007669"/>
    <property type="project" value="RHEA"/>
</dbReference>
<dbReference type="GO" id="GO:0005694">
    <property type="term" value="C:chromosome"/>
    <property type="evidence" value="ECO:0007669"/>
    <property type="project" value="TreeGrafter"/>
</dbReference>
<dbReference type="GO" id="GO:0003677">
    <property type="term" value="F:DNA binding"/>
    <property type="evidence" value="ECO:0007669"/>
    <property type="project" value="UniProtKB-KW"/>
</dbReference>
<dbReference type="PANTHER" id="PTHR13710:SF105">
    <property type="entry name" value="ATP-DEPENDENT DNA HELICASE Q1"/>
    <property type="match status" value="1"/>
</dbReference>
<dbReference type="Gene3D" id="3.40.50.300">
    <property type="entry name" value="P-loop containing nucleotide triphosphate hydrolases"/>
    <property type="match status" value="2"/>
</dbReference>
<evidence type="ECO:0000256" key="7">
    <source>
        <dbReference type="ARBA" id="ARBA00023125"/>
    </source>
</evidence>
<keyword evidence="3 10" id="KW-0547">Nucleotide-binding</keyword>
<dbReference type="Gene3D" id="1.10.10.10">
    <property type="entry name" value="Winged helix-like DNA-binding domain superfamily/Winged helix DNA-binding domain"/>
    <property type="match status" value="1"/>
</dbReference>
<feature type="domain" description="Helicase C-terminal" evidence="12">
    <location>
        <begin position="250"/>
        <end position="402"/>
    </location>
</feature>
<comment type="catalytic activity">
    <reaction evidence="10">
        <text>ATP + H2O = ADP + phosphate + H(+)</text>
        <dbReference type="Rhea" id="RHEA:13065"/>
        <dbReference type="ChEBI" id="CHEBI:15377"/>
        <dbReference type="ChEBI" id="CHEBI:15378"/>
        <dbReference type="ChEBI" id="CHEBI:30616"/>
        <dbReference type="ChEBI" id="CHEBI:43474"/>
        <dbReference type="ChEBI" id="CHEBI:456216"/>
    </reaction>
</comment>
<reference evidence="13 14" key="1">
    <citation type="journal article" date="2018" name="Mol. Biol. Evol.">
        <title>Analysis of the draft genome of the red seaweed Gracilariopsis chorda provides insights into genome size evolution in Rhodophyta.</title>
        <authorList>
            <person name="Lee J."/>
            <person name="Yang E.C."/>
            <person name="Graf L."/>
            <person name="Yang J.H."/>
            <person name="Qiu H."/>
            <person name="Zel Zion U."/>
            <person name="Chan C.X."/>
            <person name="Stephens T.G."/>
            <person name="Weber A.P.M."/>
            <person name="Boo G.H."/>
            <person name="Boo S.M."/>
            <person name="Kim K.M."/>
            <person name="Shin Y."/>
            <person name="Jung M."/>
            <person name="Lee S.J."/>
            <person name="Yim H.S."/>
            <person name="Lee J.H."/>
            <person name="Bhattacharya D."/>
            <person name="Yoon H.S."/>
        </authorList>
    </citation>
    <scope>NUCLEOTIDE SEQUENCE [LARGE SCALE GENOMIC DNA]</scope>
    <source>
        <strain evidence="13 14">SKKU-2015</strain>
        <tissue evidence="13">Whole body</tissue>
    </source>
</reference>
<dbReference type="InterPro" id="IPR004589">
    <property type="entry name" value="DNA_helicase_ATP-dep_RecQ"/>
</dbReference>
<keyword evidence="2" id="KW-0479">Metal-binding</keyword>
<evidence type="ECO:0000256" key="3">
    <source>
        <dbReference type="ARBA" id="ARBA00022741"/>
    </source>
</evidence>
<evidence type="ECO:0000256" key="9">
    <source>
        <dbReference type="ARBA" id="ARBA00034617"/>
    </source>
</evidence>
<keyword evidence="10" id="KW-0539">Nucleus</keyword>
<accession>A0A2V3ITQ8</accession>
<keyword evidence="6 10" id="KW-0067">ATP-binding</keyword>
<comment type="subcellular location">
    <subcellularLocation>
        <location evidence="10">Nucleus</location>
    </subcellularLocation>
</comment>
<dbReference type="GO" id="GO:0005524">
    <property type="term" value="F:ATP binding"/>
    <property type="evidence" value="ECO:0007669"/>
    <property type="project" value="UniProtKB-KW"/>
</dbReference>
<dbReference type="Proteomes" id="UP000247409">
    <property type="component" value="Unassembled WGS sequence"/>
</dbReference>
<dbReference type="GO" id="GO:0046872">
    <property type="term" value="F:metal ion binding"/>
    <property type="evidence" value="ECO:0007669"/>
    <property type="project" value="UniProtKB-KW"/>
</dbReference>
<dbReference type="STRING" id="448386.A0A2V3ITQ8"/>
<dbReference type="AlphaFoldDB" id="A0A2V3ITQ8"/>
<dbReference type="EC" id="5.6.2.4" evidence="10"/>
<dbReference type="GO" id="GO:0000724">
    <property type="term" value="P:double-strand break repair via homologous recombination"/>
    <property type="evidence" value="ECO:0007669"/>
    <property type="project" value="TreeGrafter"/>
</dbReference>
<evidence type="ECO:0000259" key="12">
    <source>
        <dbReference type="PROSITE" id="PS51194"/>
    </source>
</evidence>
<comment type="catalytic activity">
    <reaction evidence="9 10">
        <text>Couples ATP hydrolysis with the unwinding of duplex DNA by translocating in the 3'-5' direction.</text>
        <dbReference type="EC" id="5.6.2.4"/>
    </reaction>
</comment>
<dbReference type="InterPro" id="IPR011545">
    <property type="entry name" value="DEAD/DEAH_box_helicase_dom"/>
</dbReference>
<keyword evidence="8" id="KW-0413">Isomerase</keyword>
<dbReference type="SMART" id="SM00490">
    <property type="entry name" value="HELICc"/>
    <property type="match status" value="1"/>
</dbReference>